<keyword evidence="3" id="KW-0653">Protein transport</keyword>
<dbReference type="GO" id="GO:0015833">
    <property type="term" value="P:peptide transport"/>
    <property type="evidence" value="ECO:0007669"/>
    <property type="project" value="UniProtKB-KW"/>
</dbReference>
<dbReference type="OrthoDB" id="9803988at2"/>
<dbReference type="Gene3D" id="3.40.190.10">
    <property type="entry name" value="Periplasmic binding protein-like II"/>
    <property type="match status" value="1"/>
</dbReference>
<evidence type="ECO:0000313" key="6">
    <source>
        <dbReference type="EMBL" id="AUM14800.1"/>
    </source>
</evidence>
<dbReference type="EMBL" id="CP022684">
    <property type="protein sequence ID" value="AUM14800.1"/>
    <property type="molecule type" value="Genomic_DNA"/>
</dbReference>
<dbReference type="Pfam" id="PF00496">
    <property type="entry name" value="SBP_bac_5"/>
    <property type="match status" value="1"/>
</dbReference>
<keyword evidence="3" id="KW-0813">Transport</keyword>
<dbReference type="InterPro" id="IPR030678">
    <property type="entry name" value="Peptide/Ni-bd"/>
</dbReference>
<keyword evidence="1 4" id="KW-0732">Signal</keyword>
<dbReference type="InterPro" id="IPR000914">
    <property type="entry name" value="SBP_5_dom"/>
</dbReference>
<keyword evidence="7" id="KW-1185">Reference proteome</keyword>
<accession>A0A2K9LRC6</accession>
<dbReference type="GO" id="GO:1904680">
    <property type="term" value="F:peptide transmembrane transporter activity"/>
    <property type="evidence" value="ECO:0007669"/>
    <property type="project" value="TreeGrafter"/>
</dbReference>
<feature type="signal peptide" evidence="4">
    <location>
        <begin position="1"/>
        <end position="27"/>
    </location>
</feature>
<gene>
    <name evidence="6" type="ORF">Kalk_01425</name>
</gene>
<dbReference type="PANTHER" id="PTHR30290:SF64">
    <property type="entry name" value="ABC TRANSPORTER PERIPLASMIC BINDING PROTEIN"/>
    <property type="match status" value="1"/>
</dbReference>
<dbReference type="AlphaFoldDB" id="A0A2K9LRC6"/>
<evidence type="ECO:0000256" key="4">
    <source>
        <dbReference type="SAM" id="SignalP"/>
    </source>
</evidence>
<dbReference type="CDD" id="cd08497">
    <property type="entry name" value="MbnE-like"/>
    <property type="match status" value="1"/>
</dbReference>
<dbReference type="GO" id="GO:0015031">
    <property type="term" value="P:protein transport"/>
    <property type="evidence" value="ECO:0007669"/>
    <property type="project" value="UniProtKB-KW"/>
</dbReference>
<dbReference type="Gene3D" id="3.10.105.10">
    <property type="entry name" value="Dipeptide-binding Protein, Domain 3"/>
    <property type="match status" value="1"/>
</dbReference>
<evidence type="ECO:0000259" key="5">
    <source>
        <dbReference type="Pfam" id="PF00496"/>
    </source>
</evidence>
<keyword evidence="2" id="KW-0571">Peptide transport</keyword>
<sequence>MRVITPPRRCLPAFLLLILAISLNGFARNTAAADVLVATAIALYDQPKYPQGFQHFDFVNPEAPKGGKITLPALGSFDTLNPYVLKGISPSEFSAMYGITQLNEPLMMGTHYYLESGDEPQTAYCLICEWIEYPADYRWVIFQINPKARFHNGDPITAADVAFSYKLLMTDQAHPMFPNNLAAVESVEVLDTHRVRFTFKGQPERSNLLRVGEIPVMSKRFWESHSFGASSGTPQPLSGPYRVSDFVLGSYVTLQRVDDFWAKDHPVYQGMFNFDEVRVEFYRDRTVAFEALKSGGVDFWVENVSKSWATGYDFPAVRDGRIIKEELQHSIPSGTQAFFLNMRRDVFKDVRVRKAISLMFDFQWTNRNIFSDAYARNNTHFPNSEMGATGLPSAAEKALLEPFRKQLPHALFTEEFKYPRYDSAKDLRQAMREAIGLLKQAGWVYNNKRLVNAETGEPLRFEMLINSPSFQRVLHPYVKNLSKIGIEANIRIVDRAQYKVRLDDFDFDMTVYVLPQSASPGQEQRLYFHSAQANVRGAKNLSGIQDPVVDALIEQITAAKSRNDLIAAVRAMDRVLLWNYYTIPHWHLGYHRLAYKNTFARPETSSAMTLGFQTWWLNDLK</sequence>
<proteinExistence type="predicted"/>
<dbReference type="GO" id="GO:0042884">
    <property type="term" value="P:microcin transport"/>
    <property type="evidence" value="ECO:0007669"/>
    <property type="project" value="TreeGrafter"/>
</dbReference>
<evidence type="ECO:0000256" key="2">
    <source>
        <dbReference type="ARBA" id="ARBA00022856"/>
    </source>
</evidence>
<protein>
    <recommendedName>
        <fullName evidence="5">Solute-binding protein family 5 domain-containing protein</fullName>
    </recommendedName>
</protein>
<dbReference type="GO" id="GO:0043190">
    <property type="term" value="C:ATP-binding cassette (ABC) transporter complex"/>
    <property type="evidence" value="ECO:0007669"/>
    <property type="project" value="InterPro"/>
</dbReference>
<dbReference type="PANTHER" id="PTHR30290">
    <property type="entry name" value="PERIPLASMIC BINDING COMPONENT OF ABC TRANSPORTER"/>
    <property type="match status" value="1"/>
</dbReference>
<name>A0A2K9LRC6_9GAMM</name>
<feature type="domain" description="Solute-binding protein family 5" evidence="5">
    <location>
        <begin position="135"/>
        <end position="522"/>
    </location>
</feature>
<dbReference type="RefSeq" id="WP_101896168.1">
    <property type="nucleotide sequence ID" value="NZ_CP022684.1"/>
</dbReference>
<organism evidence="6 7">
    <name type="scientific">Ketobacter alkanivorans</name>
    <dbReference type="NCBI Taxonomy" id="1917421"/>
    <lineage>
        <taxon>Bacteria</taxon>
        <taxon>Pseudomonadati</taxon>
        <taxon>Pseudomonadota</taxon>
        <taxon>Gammaproteobacteria</taxon>
        <taxon>Pseudomonadales</taxon>
        <taxon>Ketobacteraceae</taxon>
        <taxon>Ketobacter</taxon>
    </lineage>
</organism>
<evidence type="ECO:0000313" key="7">
    <source>
        <dbReference type="Proteomes" id="UP000235116"/>
    </source>
</evidence>
<evidence type="ECO:0000256" key="3">
    <source>
        <dbReference type="ARBA" id="ARBA00022927"/>
    </source>
</evidence>
<dbReference type="SUPFAM" id="SSF53850">
    <property type="entry name" value="Periplasmic binding protein-like II"/>
    <property type="match status" value="1"/>
</dbReference>
<dbReference type="InterPro" id="IPR039424">
    <property type="entry name" value="SBP_5"/>
</dbReference>
<dbReference type="Proteomes" id="UP000235116">
    <property type="component" value="Chromosome"/>
</dbReference>
<dbReference type="PIRSF" id="PIRSF002741">
    <property type="entry name" value="MppA"/>
    <property type="match status" value="1"/>
</dbReference>
<evidence type="ECO:0000256" key="1">
    <source>
        <dbReference type="ARBA" id="ARBA00022729"/>
    </source>
</evidence>
<feature type="chain" id="PRO_5014739666" description="Solute-binding protein family 5 domain-containing protein" evidence="4">
    <location>
        <begin position="28"/>
        <end position="621"/>
    </location>
</feature>
<dbReference type="KEGG" id="kak:Kalk_01425"/>
<dbReference type="GO" id="GO:0030288">
    <property type="term" value="C:outer membrane-bounded periplasmic space"/>
    <property type="evidence" value="ECO:0007669"/>
    <property type="project" value="TreeGrafter"/>
</dbReference>
<reference evidence="7" key="1">
    <citation type="submission" date="2017-08" db="EMBL/GenBank/DDBJ databases">
        <title>Direct submision.</title>
        <authorList>
            <person name="Kim S.-J."/>
            <person name="Rhee S.-K."/>
        </authorList>
    </citation>
    <scope>NUCLEOTIDE SEQUENCE [LARGE SCALE GENOMIC DNA]</scope>
    <source>
        <strain evidence="7">GI5</strain>
    </source>
</reference>